<dbReference type="InterPro" id="IPR008274">
    <property type="entry name" value="AldOxase/xan_DH_MoCoBD1"/>
</dbReference>
<dbReference type="Gene3D" id="3.90.1170.50">
    <property type="entry name" value="Aldehyde oxidase/xanthine dehydrogenase, a/b hammerhead"/>
    <property type="match status" value="1"/>
</dbReference>
<feature type="domain" description="Aldehyde oxidase/xanthine dehydrogenase a/b hammerhead" evidence="3">
    <location>
        <begin position="17"/>
        <end position="129"/>
    </location>
</feature>
<sequence length="731" mass="77524">MNPTSTAQRVDAHAKVTGALRYGADRLPDDLAYAVFAVATIGKGRVVDIDTDAAHRVPGVHSVITRIDPDELRSPGFIMANGYGFQSLQPLVDDRVAYRGQPIALVLADTLLAAVEAAELVTATYEAEPIAVTLDDPGAETITQAEAIPIPMLADTITGDADAAFAAAPVQVDVELHGPAQHQVPMELISSVVEWRGDTLVVHEGTQNSGAIQNGVAQQLGIDPARVEVISPSVGGGFGQKNSLQPHIGPLAIAARRLGRPIKLVLTRPQTFHQASFRPASRQRVRLGADTSGRLLAAIHEIDQQTSRHDLFPGLYTEVSSRLYGIRDFRGRQRLVRTDVQTPGYMRAPFEHMSVHAIESAVDEIAYATGQDPVQIRLANDATADPVTGLPFSSRHVAECLRRGAERFGWAERDPQPRSMRASDGSLVGWGVAIGAYPGSVTPAIARLSVDATGTITVAVAGHEMGQGIRTAIARLVADDLGIDPTAIVISVGDTRHAPQHLTAGSWGTASALPAVHAALGRLRTELGLPATGALDLRAEVAAAGRSRVDVEAATVGAGQPTEPVVDRLRTGLVAIAGPEYPEFVTFSYIAHFVEVRVEPTTCRIRVPRVVSVADCGRVASPVTAASQVRGGVIWGIGATLREQSVVDTRYGGFLNSTMEEYPIPVNADVHRIDVDFVDQPDPLLNPMGVKGLGEVAMVGVSAAIGNAVFHATGTRFRRLPIHIEDVLASI</sequence>
<proteinExistence type="predicted"/>
<evidence type="ECO:0000313" key="4">
    <source>
        <dbReference type="EMBL" id="GAA5114824.1"/>
    </source>
</evidence>
<keyword evidence="1" id="KW-0500">Molybdenum</keyword>
<dbReference type="RefSeq" id="WP_345603840.1">
    <property type="nucleotide sequence ID" value="NZ_BAABJO010000004.1"/>
</dbReference>
<organism evidence="4 5">
    <name type="scientific">Pseudonocardia adelaidensis</name>
    <dbReference type="NCBI Taxonomy" id="648754"/>
    <lineage>
        <taxon>Bacteria</taxon>
        <taxon>Bacillati</taxon>
        <taxon>Actinomycetota</taxon>
        <taxon>Actinomycetes</taxon>
        <taxon>Pseudonocardiales</taxon>
        <taxon>Pseudonocardiaceae</taxon>
        <taxon>Pseudonocardia</taxon>
    </lineage>
</organism>
<keyword evidence="2" id="KW-0560">Oxidoreductase</keyword>
<dbReference type="SUPFAM" id="SSF56003">
    <property type="entry name" value="Molybdenum cofactor-binding domain"/>
    <property type="match status" value="1"/>
</dbReference>
<gene>
    <name evidence="4" type="ORF">GCM10023320_12640</name>
</gene>
<reference evidence="5" key="1">
    <citation type="journal article" date="2019" name="Int. J. Syst. Evol. Microbiol.">
        <title>The Global Catalogue of Microorganisms (GCM) 10K type strain sequencing project: providing services to taxonomists for standard genome sequencing and annotation.</title>
        <authorList>
            <consortium name="The Broad Institute Genomics Platform"/>
            <consortium name="The Broad Institute Genome Sequencing Center for Infectious Disease"/>
            <person name="Wu L."/>
            <person name="Ma J."/>
        </authorList>
    </citation>
    <scope>NUCLEOTIDE SEQUENCE [LARGE SCALE GENOMIC DNA]</scope>
    <source>
        <strain evidence="5">JCM 18302</strain>
    </source>
</reference>
<dbReference type="EMBL" id="BAABJO010000004">
    <property type="protein sequence ID" value="GAA5114824.1"/>
    <property type="molecule type" value="Genomic_DNA"/>
</dbReference>
<dbReference type="InterPro" id="IPR036856">
    <property type="entry name" value="Ald_Oxase/Xan_DH_a/b_sf"/>
</dbReference>
<accession>A0ABP9ND33</accession>
<evidence type="ECO:0000256" key="2">
    <source>
        <dbReference type="ARBA" id="ARBA00023002"/>
    </source>
</evidence>
<protein>
    <submittedName>
        <fullName evidence="4">Xanthine dehydrogenase family protein molybdopterin-binding subunit</fullName>
    </submittedName>
</protein>
<name>A0ABP9ND33_9PSEU</name>
<dbReference type="InterPro" id="IPR000674">
    <property type="entry name" value="Ald_Oxase/Xan_DH_a/b"/>
</dbReference>
<dbReference type="Proteomes" id="UP001500804">
    <property type="component" value="Unassembled WGS sequence"/>
</dbReference>
<evidence type="ECO:0000259" key="3">
    <source>
        <dbReference type="SMART" id="SM01008"/>
    </source>
</evidence>
<dbReference type="PANTHER" id="PTHR11908">
    <property type="entry name" value="XANTHINE DEHYDROGENASE"/>
    <property type="match status" value="1"/>
</dbReference>
<dbReference type="InterPro" id="IPR046867">
    <property type="entry name" value="AldOxase/xan_DH_MoCoBD2"/>
</dbReference>
<dbReference type="SMART" id="SM01008">
    <property type="entry name" value="Ald_Xan_dh_C"/>
    <property type="match status" value="1"/>
</dbReference>
<dbReference type="InterPro" id="IPR037165">
    <property type="entry name" value="AldOxase/xan_DH_Mopterin-bd_sf"/>
</dbReference>
<dbReference type="PANTHER" id="PTHR11908:SF132">
    <property type="entry name" value="ALDEHYDE OXIDASE 1-RELATED"/>
    <property type="match status" value="1"/>
</dbReference>
<evidence type="ECO:0000313" key="5">
    <source>
        <dbReference type="Proteomes" id="UP001500804"/>
    </source>
</evidence>
<dbReference type="Gene3D" id="3.30.365.10">
    <property type="entry name" value="Aldehyde oxidase/xanthine dehydrogenase, molybdopterin binding domain"/>
    <property type="match status" value="4"/>
</dbReference>
<dbReference type="Pfam" id="PF20256">
    <property type="entry name" value="MoCoBD_2"/>
    <property type="match status" value="1"/>
</dbReference>
<evidence type="ECO:0000256" key="1">
    <source>
        <dbReference type="ARBA" id="ARBA00022505"/>
    </source>
</evidence>
<dbReference type="Pfam" id="PF02738">
    <property type="entry name" value="MoCoBD_1"/>
    <property type="match status" value="1"/>
</dbReference>
<comment type="caution">
    <text evidence="4">The sequence shown here is derived from an EMBL/GenBank/DDBJ whole genome shotgun (WGS) entry which is preliminary data.</text>
</comment>
<keyword evidence="5" id="KW-1185">Reference proteome</keyword>
<dbReference type="Pfam" id="PF01315">
    <property type="entry name" value="Ald_Xan_dh_C"/>
    <property type="match status" value="1"/>
</dbReference>
<dbReference type="InterPro" id="IPR016208">
    <property type="entry name" value="Ald_Oxase/xanthine_DH-like"/>
</dbReference>
<dbReference type="SUPFAM" id="SSF54665">
    <property type="entry name" value="CO dehydrogenase molybdoprotein N-domain-like"/>
    <property type="match status" value="1"/>
</dbReference>